<feature type="region of interest" description="Disordered" evidence="5">
    <location>
        <begin position="505"/>
        <end position="537"/>
    </location>
</feature>
<evidence type="ECO:0000256" key="3">
    <source>
        <dbReference type="ARBA" id="ARBA00023125"/>
    </source>
</evidence>
<dbReference type="NCBIfam" id="TIGR01766">
    <property type="entry name" value="IS200/IS605 family accessory protein TnpB-like domain"/>
    <property type="match status" value="1"/>
</dbReference>
<comment type="similarity">
    <text evidence="1">In the C-terminal section; belongs to the transposase 35 family.</text>
</comment>
<dbReference type="NCBIfam" id="NF040570">
    <property type="entry name" value="guided_TnpB"/>
    <property type="match status" value="1"/>
</dbReference>
<dbReference type="InterPro" id="IPR010095">
    <property type="entry name" value="Cas12f1-like_TNB"/>
</dbReference>
<dbReference type="GO" id="GO:0003677">
    <property type="term" value="F:DNA binding"/>
    <property type="evidence" value="ECO:0007669"/>
    <property type="project" value="UniProtKB-KW"/>
</dbReference>
<evidence type="ECO:0000256" key="2">
    <source>
        <dbReference type="ARBA" id="ARBA00022578"/>
    </source>
</evidence>
<gene>
    <name evidence="8" type="ORF">DXD91_13010</name>
</gene>
<keyword evidence="4" id="KW-0233">DNA recombination</keyword>
<dbReference type="Pfam" id="PF07282">
    <property type="entry name" value="Cas12f1-like_TNB"/>
    <property type="match status" value="1"/>
</dbReference>
<reference evidence="8 9" key="1">
    <citation type="submission" date="2018-08" db="EMBL/GenBank/DDBJ databases">
        <title>A genome reference for cultivated species of the human gut microbiota.</title>
        <authorList>
            <person name="Zou Y."/>
            <person name="Xue W."/>
            <person name="Luo G."/>
        </authorList>
    </citation>
    <scope>NUCLEOTIDE SEQUENCE [LARGE SCALE GENOMIC DNA]</scope>
    <source>
        <strain evidence="8 9">TM10-1AC</strain>
    </source>
</reference>
<evidence type="ECO:0000256" key="1">
    <source>
        <dbReference type="ARBA" id="ARBA00008761"/>
    </source>
</evidence>
<feature type="domain" description="Cas12f1-like TNB" evidence="7">
    <location>
        <begin position="383"/>
        <end position="461"/>
    </location>
</feature>
<organism evidence="8 9">
    <name type="scientific">Anaerobutyricum hallii</name>
    <dbReference type="NCBI Taxonomy" id="39488"/>
    <lineage>
        <taxon>Bacteria</taxon>
        <taxon>Bacillati</taxon>
        <taxon>Bacillota</taxon>
        <taxon>Clostridia</taxon>
        <taxon>Lachnospirales</taxon>
        <taxon>Lachnospiraceae</taxon>
        <taxon>Anaerobutyricum</taxon>
    </lineage>
</organism>
<feature type="domain" description="Probable transposase IS891/IS1136/IS1341" evidence="6">
    <location>
        <begin position="253"/>
        <end position="361"/>
    </location>
</feature>
<dbReference type="Pfam" id="PF01385">
    <property type="entry name" value="OrfB_IS605"/>
    <property type="match status" value="1"/>
</dbReference>
<name>A0A374NAR6_9FIRM</name>
<evidence type="ECO:0000259" key="6">
    <source>
        <dbReference type="Pfam" id="PF01385"/>
    </source>
</evidence>
<accession>A0A374NAR6</accession>
<evidence type="ECO:0000313" key="8">
    <source>
        <dbReference type="EMBL" id="RGI80969.1"/>
    </source>
</evidence>
<comment type="caution">
    <text evidence="8">The sequence shown here is derived from an EMBL/GenBank/DDBJ whole genome shotgun (WGS) entry which is preliminary data.</text>
</comment>
<dbReference type="GO" id="GO:0006310">
    <property type="term" value="P:DNA recombination"/>
    <property type="evidence" value="ECO:0007669"/>
    <property type="project" value="UniProtKB-KW"/>
</dbReference>
<dbReference type="GO" id="GO:0032196">
    <property type="term" value="P:transposition"/>
    <property type="evidence" value="ECO:0007669"/>
    <property type="project" value="UniProtKB-KW"/>
</dbReference>
<evidence type="ECO:0000256" key="5">
    <source>
        <dbReference type="SAM" id="MobiDB-lite"/>
    </source>
</evidence>
<sequence>MRTWKIMIRPDKDAVLCRYFEENTTAVKCMYNAANFYIRNTMTGIRKSPEERTAHETEVLHYVFTGIQKANAHSYEVYCKKRERYKKTGGMAGAVAMSKLKYKVVPYPTRDEWFLSYTVLDAIFKYTDHPTYRRMNSQVNQNAIKKTVKSWKSYFQLRKDYAIHPEKYKARPRIPGYVKNLAMTAAYTNQTAKFIRKDGRAYLRFVNHRQPVLIGRESLYSDMTYVKTEVKPQHGGYSILLTFKEDIILPEVPKFPKRILGIDVGVDNFCAVANNFGDIPFLIKGGAIKSMNQNFNKERSRLLSEVTKGSDSTHSKKETKRLHALSRKRETRLRDFFYKTAWYLVRYAKQQQAEVIVAGHNEDQKQNICIGRQNNQNFVSIPFCRFLDILRYTAAKAGIPVVIREESYTSRASLLDLDVIPTYKKGDVTNHTFSGKRVRRGLYKTNSGLFINADINGAGNILRKEYPSAFDGQELSYLYETTKVVSYTDIYIGAKSLCNGRYNGKNHQSGMGSRANHQYRKERRHHYRSLWGKSRAA</sequence>
<evidence type="ECO:0000259" key="7">
    <source>
        <dbReference type="Pfam" id="PF07282"/>
    </source>
</evidence>
<evidence type="ECO:0000313" key="9">
    <source>
        <dbReference type="Proteomes" id="UP000262524"/>
    </source>
</evidence>
<dbReference type="RefSeq" id="WP_117983424.1">
    <property type="nucleotide sequence ID" value="NZ_QSOE01000117.1"/>
</dbReference>
<dbReference type="Proteomes" id="UP000262524">
    <property type="component" value="Unassembled WGS sequence"/>
</dbReference>
<evidence type="ECO:0000256" key="4">
    <source>
        <dbReference type="ARBA" id="ARBA00023172"/>
    </source>
</evidence>
<keyword evidence="3" id="KW-0238">DNA-binding</keyword>
<dbReference type="EMBL" id="QSOE01000117">
    <property type="protein sequence ID" value="RGI80969.1"/>
    <property type="molecule type" value="Genomic_DNA"/>
</dbReference>
<dbReference type="AlphaFoldDB" id="A0A374NAR6"/>
<protein>
    <submittedName>
        <fullName evidence="8">Transposase</fullName>
    </submittedName>
</protein>
<feature type="compositionally biased region" description="Basic residues" evidence="5">
    <location>
        <begin position="517"/>
        <end position="528"/>
    </location>
</feature>
<proteinExistence type="inferred from homology"/>
<keyword evidence="2" id="KW-0815">Transposition</keyword>
<dbReference type="InterPro" id="IPR001959">
    <property type="entry name" value="Transposase"/>
</dbReference>